<evidence type="ECO:0000313" key="2">
    <source>
        <dbReference type="Proteomes" id="UP000479335"/>
    </source>
</evidence>
<gene>
    <name evidence="1" type="ORF">GTP46_28155</name>
</gene>
<keyword evidence="2" id="KW-1185">Reference proteome</keyword>
<organism evidence="1 2">
    <name type="scientific">Duganella flavida</name>
    <dbReference type="NCBI Taxonomy" id="2692175"/>
    <lineage>
        <taxon>Bacteria</taxon>
        <taxon>Pseudomonadati</taxon>
        <taxon>Pseudomonadota</taxon>
        <taxon>Betaproteobacteria</taxon>
        <taxon>Burkholderiales</taxon>
        <taxon>Oxalobacteraceae</taxon>
        <taxon>Telluria group</taxon>
        <taxon>Duganella</taxon>
    </lineage>
</organism>
<comment type="caution">
    <text evidence="1">The sequence shown here is derived from an EMBL/GenBank/DDBJ whole genome shotgun (WGS) entry which is preliminary data.</text>
</comment>
<reference evidence="1 2" key="1">
    <citation type="submission" date="2019-12" db="EMBL/GenBank/DDBJ databases">
        <title>Novel species isolated from a subtropical stream in China.</title>
        <authorList>
            <person name="Lu H."/>
        </authorList>
    </citation>
    <scope>NUCLEOTIDE SEQUENCE [LARGE SCALE GENOMIC DNA]</scope>
    <source>
        <strain evidence="1 2">FT135W</strain>
    </source>
</reference>
<dbReference type="EMBL" id="WWCN01000028">
    <property type="protein sequence ID" value="MYM26504.1"/>
    <property type="molecule type" value="Genomic_DNA"/>
</dbReference>
<proteinExistence type="predicted"/>
<name>A0A6L8KLA3_9BURK</name>
<evidence type="ECO:0000313" key="1">
    <source>
        <dbReference type="EMBL" id="MYM26504.1"/>
    </source>
</evidence>
<dbReference type="RefSeq" id="WP_161009940.1">
    <property type="nucleotide sequence ID" value="NZ_WWCN01000028.1"/>
</dbReference>
<dbReference type="Proteomes" id="UP000479335">
    <property type="component" value="Unassembled WGS sequence"/>
</dbReference>
<protein>
    <submittedName>
        <fullName evidence="1">Uncharacterized protein</fullName>
    </submittedName>
</protein>
<dbReference type="AlphaFoldDB" id="A0A6L8KLA3"/>
<dbReference type="InterPro" id="IPR035940">
    <property type="entry name" value="CAP_sf"/>
</dbReference>
<sequence>MTAQFPREGSTLQSKNNFMLLVAATLTACGGGGSTSVQQPNVTPVVTPPAVDVNELVQSVPVPNYTSDSGNLVVFNAVNALREKVGSGLLSQNAALDKSVLAHWNYLDINTIVSLHSEAEGKMGFTGVDATARAKAAGYSSAYVDEVIFGTNGAGNFAGCTASWANSVYHIGVLFSGMRDIGISAINTKDDPIYGKYTVCVADFSIATSKAEQLPADGTIRVYPYPDQTGVPIVFYNQAEVPTPLPQYQELGTPVTLNFKTKSFAATGAKPTISVTQLNITPAGGQPLSARILANTAGGTFTSTGPELTADGQMAAYALTIVPVVRMAANTVYTVSFSGTVNGTALSKSWKFTTAAN</sequence>
<accession>A0A6L8KLA3</accession>
<dbReference type="PROSITE" id="PS51257">
    <property type="entry name" value="PROKAR_LIPOPROTEIN"/>
    <property type="match status" value="1"/>
</dbReference>
<dbReference type="Gene3D" id="3.40.33.10">
    <property type="entry name" value="CAP"/>
    <property type="match status" value="1"/>
</dbReference>